<comment type="caution">
    <text evidence="2">The sequence shown here is derived from an EMBL/GenBank/DDBJ whole genome shotgun (WGS) entry which is preliminary data.</text>
</comment>
<evidence type="ECO:0000313" key="2">
    <source>
        <dbReference type="EMBL" id="KAJ1366373.1"/>
    </source>
</evidence>
<accession>A0AAD5QYS6</accession>
<proteinExistence type="predicted"/>
<name>A0AAD5QYS6_PARTN</name>
<keyword evidence="3" id="KW-1185">Reference proteome</keyword>
<sequence length="60" mass="6442">MVAASGRSPPFGSQMSHSGHSGDDDDLTTPFCLAFCRLQLNVTTRHFFSVCPSRSDGVPL</sequence>
<reference evidence="2" key="1">
    <citation type="submission" date="2021-06" db="EMBL/GenBank/DDBJ databases">
        <title>Parelaphostrongylus tenuis whole genome reference sequence.</title>
        <authorList>
            <person name="Garwood T.J."/>
            <person name="Larsen P.A."/>
            <person name="Fountain-Jones N.M."/>
            <person name="Garbe J.R."/>
            <person name="Macchietto M.G."/>
            <person name="Kania S.A."/>
            <person name="Gerhold R.W."/>
            <person name="Richards J.E."/>
            <person name="Wolf T.M."/>
        </authorList>
    </citation>
    <scope>NUCLEOTIDE SEQUENCE</scope>
    <source>
        <strain evidence="2">MNPRO001-30</strain>
        <tissue evidence="2">Meninges</tissue>
    </source>
</reference>
<organism evidence="2 3">
    <name type="scientific">Parelaphostrongylus tenuis</name>
    <name type="common">Meningeal worm</name>
    <dbReference type="NCBI Taxonomy" id="148309"/>
    <lineage>
        <taxon>Eukaryota</taxon>
        <taxon>Metazoa</taxon>
        <taxon>Ecdysozoa</taxon>
        <taxon>Nematoda</taxon>
        <taxon>Chromadorea</taxon>
        <taxon>Rhabditida</taxon>
        <taxon>Rhabditina</taxon>
        <taxon>Rhabditomorpha</taxon>
        <taxon>Strongyloidea</taxon>
        <taxon>Metastrongylidae</taxon>
        <taxon>Parelaphostrongylus</taxon>
    </lineage>
</organism>
<protein>
    <submittedName>
        <fullName evidence="2">Uncharacterized protein</fullName>
    </submittedName>
</protein>
<feature type="region of interest" description="Disordered" evidence="1">
    <location>
        <begin position="1"/>
        <end position="24"/>
    </location>
</feature>
<evidence type="ECO:0000313" key="3">
    <source>
        <dbReference type="Proteomes" id="UP001196413"/>
    </source>
</evidence>
<dbReference type="AlphaFoldDB" id="A0AAD5QYS6"/>
<evidence type="ECO:0000256" key="1">
    <source>
        <dbReference type="SAM" id="MobiDB-lite"/>
    </source>
</evidence>
<gene>
    <name evidence="2" type="ORF">KIN20_027012</name>
</gene>
<dbReference type="EMBL" id="JAHQIW010005536">
    <property type="protein sequence ID" value="KAJ1366373.1"/>
    <property type="molecule type" value="Genomic_DNA"/>
</dbReference>
<dbReference type="Proteomes" id="UP001196413">
    <property type="component" value="Unassembled WGS sequence"/>
</dbReference>